<sequence>MKNLMLSEEIKSSLQDFAEKLIATSFFQTFQQSRSNLTNNQEALELLQRWNEKQRELSEIASERDLQEKDFMEVEAIREAIFKNVILMNYFKAQDELVTFLKEVNRELSNILGFDFALSAAQPDPEEETWE</sequence>
<dbReference type="SUPFAM" id="SSF158622">
    <property type="entry name" value="YheA/YmcA-like"/>
    <property type="match status" value="1"/>
</dbReference>
<dbReference type="RefSeq" id="WP_369019260.1">
    <property type="nucleotide sequence ID" value="NZ_CP121689.1"/>
</dbReference>
<reference evidence="1 2" key="1">
    <citation type="submission" date="2023-03" db="EMBL/GenBank/DDBJ databases">
        <title>Novel Species.</title>
        <authorList>
            <person name="Ma S."/>
        </authorList>
    </citation>
    <scope>NUCLEOTIDE SEQUENCE [LARGE SCALE GENOMIC DNA]</scope>
    <source>
        <strain evidence="1 2">B11</strain>
    </source>
</reference>
<dbReference type="Proteomes" id="UP001461341">
    <property type="component" value="Chromosome"/>
</dbReference>
<name>A0ABZ2YDM4_9BACT</name>
<gene>
    <name evidence="1" type="ORF">QBE54_05105</name>
</gene>
<evidence type="ECO:0000313" key="1">
    <source>
        <dbReference type="EMBL" id="WZL77094.1"/>
    </source>
</evidence>
<dbReference type="Pfam" id="PF06133">
    <property type="entry name" value="Com_YlbF"/>
    <property type="match status" value="1"/>
</dbReference>
<proteinExistence type="predicted"/>
<dbReference type="InterPro" id="IPR010368">
    <property type="entry name" value="Com_YlbF"/>
</dbReference>
<keyword evidence="2" id="KW-1185">Reference proteome</keyword>
<protein>
    <submittedName>
        <fullName evidence="1">YlbF family regulator</fullName>
    </submittedName>
</protein>
<dbReference type="InterPro" id="IPR023378">
    <property type="entry name" value="YheA/YmcA-like_dom_sf"/>
</dbReference>
<accession>A0ABZ2YDM4</accession>
<evidence type="ECO:0000313" key="2">
    <source>
        <dbReference type="Proteomes" id="UP001461341"/>
    </source>
</evidence>
<organism evidence="1 2">
    <name type="scientific">Thermatribacter velox</name>
    <dbReference type="NCBI Taxonomy" id="3039681"/>
    <lineage>
        <taxon>Bacteria</taxon>
        <taxon>Pseudomonadati</taxon>
        <taxon>Atribacterota</taxon>
        <taxon>Atribacteria</taxon>
        <taxon>Atribacterales</taxon>
        <taxon>Thermatribacteraceae</taxon>
        <taxon>Thermatribacter</taxon>
    </lineage>
</organism>
<dbReference type="EMBL" id="CP121689">
    <property type="protein sequence ID" value="WZL77094.1"/>
    <property type="molecule type" value="Genomic_DNA"/>
</dbReference>
<dbReference type="Gene3D" id="1.20.1500.10">
    <property type="entry name" value="YheA/YmcA-like"/>
    <property type="match status" value="1"/>
</dbReference>